<evidence type="ECO:0000313" key="2">
    <source>
        <dbReference type="Proteomes" id="UP000022082"/>
    </source>
</evidence>
<comment type="caution">
    <text evidence="1">The sequence shown here is derived from an EMBL/GenBank/DDBJ whole genome shotgun (WGS) entry which is preliminary data.</text>
</comment>
<gene>
    <name evidence="1" type="ORF">M136_3384</name>
</gene>
<dbReference type="PATRIC" id="fig|1339327.3.peg.3921"/>
<accession>A0A015Y639</accession>
<reference evidence="1 2" key="1">
    <citation type="submission" date="2014-02" db="EMBL/GenBank/DDBJ databases">
        <authorList>
            <person name="Sears C."/>
            <person name="Carroll K."/>
            <person name="Sack B.R."/>
            <person name="Qadri F."/>
            <person name="Myers L.L."/>
            <person name="Chung G.-T."/>
            <person name="Escheverria P."/>
            <person name="Fraser C.M."/>
            <person name="Sadzewicz L."/>
            <person name="Shefchek K.A."/>
            <person name="Tallon L."/>
            <person name="Das S.P."/>
            <person name="Daugherty S."/>
            <person name="Mongodin E.F."/>
        </authorList>
    </citation>
    <scope>NUCLEOTIDE SEQUENCE [LARGE SCALE GENOMIC DNA]</scope>
    <source>
        <strain evidence="1 2">S36L11</strain>
    </source>
</reference>
<dbReference type="EMBL" id="JGDJ01000250">
    <property type="protein sequence ID" value="EXZ27417.1"/>
    <property type="molecule type" value="Genomic_DNA"/>
</dbReference>
<dbReference type="Proteomes" id="UP000022082">
    <property type="component" value="Unassembled WGS sequence"/>
</dbReference>
<dbReference type="AlphaFoldDB" id="A0A015Y639"/>
<dbReference type="GeneID" id="60061112"/>
<name>A0A015Y639_BACFG</name>
<dbReference type="RefSeq" id="WP_005634966.1">
    <property type="nucleotide sequence ID" value="NZ_JGDJ01000250.1"/>
</dbReference>
<evidence type="ECO:0000313" key="1">
    <source>
        <dbReference type="EMBL" id="EXZ27417.1"/>
    </source>
</evidence>
<organism evidence="1 2">
    <name type="scientific">Bacteroides fragilis str. S36L11</name>
    <dbReference type="NCBI Taxonomy" id="1339327"/>
    <lineage>
        <taxon>Bacteria</taxon>
        <taxon>Pseudomonadati</taxon>
        <taxon>Bacteroidota</taxon>
        <taxon>Bacteroidia</taxon>
        <taxon>Bacteroidales</taxon>
        <taxon>Bacteroidaceae</taxon>
        <taxon>Bacteroides</taxon>
    </lineage>
</organism>
<protein>
    <submittedName>
        <fullName evidence="1">Uncharacterized protein</fullName>
    </submittedName>
</protein>
<sequence length="83" mass="9432">MRTVTEESLRRRLARLESALESEKARLRKVCGGIPWGAGMRRTKCTPSFRREDELIGKIKAVRQQLSQMSAGGDNHTFKETGR</sequence>
<proteinExistence type="predicted"/>